<organism evidence="4 5">
    <name type="scientific">Anabaena sphaerica FACHB-251</name>
    <dbReference type="NCBI Taxonomy" id="2692883"/>
    <lineage>
        <taxon>Bacteria</taxon>
        <taxon>Bacillati</taxon>
        <taxon>Cyanobacteriota</taxon>
        <taxon>Cyanophyceae</taxon>
        <taxon>Nostocales</taxon>
        <taxon>Nostocaceae</taxon>
        <taxon>Anabaena</taxon>
    </lineage>
</organism>
<feature type="region of interest" description="Disordered" evidence="2">
    <location>
        <begin position="628"/>
        <end position="667"/>
    </location>
</feature>
<evidence type="ECO:0000256" key="1">
    <source>
        <dbReference type="SAM" id="Coils"/>
    </source>
</evidence>
<dbReference type="SMART" id="SM00257">
    <property type="entry name" value="LysM"/>
    <property type="match status" value="1"/>
</dbReference>
<dbReference type="PROSITE" id="PS51782">
    <property type="entry name" value="LYSM"/>
    <property type="match status" value="1"/>
</dbReference>
<dbReference type="InterPro" id="IPR016047">
    <property type="entry name" value="M23ase_b-sheet_dom"/>
</dbReference>
<dbReference type="SUPFAM" id="SSF54106">
    <property type="entry name" value="LysM domain"/>
    <property type="match status" value="1"/>
</dbReference>
<feature type="coiled-coil region" evidence="1">
    <location>
        <begin position="208"/>
        <end position="242"/>
    </location>
</feature>
<feature type="coiled-coil region" evidence="1">
    <location>
        <begin position="526"/>
        <end position="553"/>
    </location>
</feature>
<dbReference type="InterPro" id="IPR036779">
    <property type="entry name" value="LysM_dom_sf"/>
</dbReference>
<feature type="domain" description="LysM" evidence="3">
    <location>
        <begin position="310"/>
        <end position="354"/>
    </location>
</feature>
<dbReference type="Gene3D" id="2.70.70.10">
    <property type="entry name" value="Glucose Permease (Domain IIA)"/>
    <property type="match status" value="1"/>
</dbReference>
<evidence type="ECO:0000259" key="3">
    <source>
        <dbReference type="PROSITE" id="PS51782"/>
    </source>
</evidence>
<dbReference type="AlphaFoldDB" id="A0A926ZZI1"/>
<dbReference type="InterPro" id="IPR011055">
    <property type="entry name" value="Dup_hybrid_motif"/>
</dbReference>
<evidence type="ECO:0000256" key="2">
    <source>
        <dbReference type="SAM" id="MobiDB-lite"/>
    </source>
</evidence>
<dbReference type="Pfam" id="PF01476">
    <property type="entry name" value="LysM"/>
    <property type="match status" value="1"/>
</dbReference>
<sequence length="823" mass="86894">MKRALKKRVKAVLNNTPNSDGVPVEPLNETNHKANRRAGTQAAMIGLAISMGATSLLVTRQSDQAQAAAPVGSQKAASTIPAVSDTEIKFAATKLESQAVSSASAPENPVIVVEPTAVSQVPGLEAKWPVTAKEMAVQIHTSEADKKAVYLQLQAKQGLSGNSVQSKLQTEKQLSQTEQQFSQNQGVADSQVPAVIVEAANPVSNVVNAQLKAQQEFALNRLQEKSNRLRNSLAELRSEETKNSSPTGIEVAQPSTVANNHLATQSEDVTDANQSSLISKLKQDKQTSAPVQKPFPAPVAPTVVAQSVTTTYEVKPGDTLAEIATNYGTSVSELVQANNLNDPNQLQISQKLIIPTDTAGRSSYNQPTLATSPTLVQSSRSATVASSPLSQPDLEANLPLASRSSVSSNNSSVAIPVPVAKQSSVSSNNSSVAISVPVAKQSSVSSNNSSVAISVPVAKENQLQVNTPAISGGVSIPVPVVKNNQRPTPETDFTSPTSYGVGGDTSLLESATETQREQQAPQKVAKAKGTERIRSLQAEIERLREKYRDQQSGVTVQTVAETENTVIPIVVEKANNRRNSQVNTQLNAVSIPVPKPILPSYSAQPVKPLLRTAQPNKEPINPQFLSRQTAFSGNSSGSSSGIRLSVPPAGANSNSSDSLGKMRGTKVSPALPPLAAVDIYLPKTVDENTNPSSSSTAYIWPAKGTLTSGYGWRWGRMHRGIDIANGVGTPIYAAAPGRVERAGWNNGGYGILVEIRHHDGSMTRYAHNSRVLVQVGQEVEQGQTIAAMGSTGFSTGPHTHFEVHPAGKGAVNPIAFLPSQARL</sequence>
<keyword evidence="5" id="KW-1185">Reference proteome</keyword>
<dbReference type="InterPro" id="IPR050570">
    <property type="entry name" value="Cell_wall_metabolism_enzyme"/>
</dbReference>
<dbReference type="CDD" id="cd00118">
    <property type="entry name" value="LysM"/>
    <property type="match status" value="1"/>
</dbReference>
<dbReference type="EMBL" id="JACJQU010000002">
    <property type="protein sequence ID" value="MBD2292639.1"/>
    <property type="molecule type" value="Genomic_DNA"/>
</dbReference>
<gene>
    <name evidence="4" type="ORF">H6G06_03855</name>
</gene>
<dbReference type="CDD" id="cd12797">
    <property type="entry name" value="M23_peptidase"/>
    <property type="match status" value="1"/>
</dbReference>
<feature type="compositionally biased region" description="Polar residues" evidence="2">
    <location>
        <begin position="363"/>
        <end position="390"/>
    </location>
</feature>
<dbReference type="SUPFAM" id="SSF51261">
    <property type="entry name" value="Duplicated hybrid motif"/>
    <property type="match status" value="1"/>
</dbReference>
<dbReference type="InterPro" id="IPR018392">
    <property type="entry name" value="LysM"/>
</dbReference>
<comment type="caution">
    <text evidence="4">The sequence shown here is derived from an EMBL/GenBank/DDBJ whole genome shotgun (WGS) entry which is preliminary data.</text>
</comment>
<evidence type="ECO:0000313" key="5">
    <source>
        <dbReference type="Proteomes" id="UP000662185"/>
    </source>
</evidence>
<protein>
    <submittedName>
        <fullName evidence="4">Peptidoglycan DD-metalloendopeptidase family protein</fullName>
    </submittedName>
</protein>
<evidence type="ECO:0000313" key="4">
    <source>
        <dbReference type="EMBL" id="MBD2292639.1"/>
    </source>
</evidence>
<keyword evidence="1" id="KW-0175">Coiled coil</keyword>
<accession>A0A926ZZI1</accession>
<name>A0A926ZZI1_9NOST</name>
<dbReference type="PANTHER" id="PTHR21666">
    <property type="entry name" value="PEPTIDASE-RELATED"/>
    <property type="match status" value="1"/>
</dbReference>
<proteinExistence type="predicted"/>
<dbReference type="Proteomes" id="UP000662185">
    <property type="component" value="Unassembled WGS sequence"/>
</dbReference>
<dbReference type="PANTHER" id="PTHR21666:SF270">
    <property type="entry name" value="MUREIN HYDROLASE ACTIVATOR ENVC"/>
    <property type="match status" value="1"/>
</dbReference>
<feature type="region of interest" description="Disordered" evidence="2">
    <location>
        <begin position="363"/>
        <end position="392"/>
    </location>
</feature>
<reference evidence="5" key="1">
    <citation type="journal article" date="2020" name="ISME J.">
        <title>Comparative genomics reveals insights into cyanobacterial evolution and habitat adaptation.</title>
        <authorList>
            <person name="Chen M.Y."/>
            <person name="Teng W.K."/>
            <person name="Zhao L."/>
            <person name="Hu C.X."/>
            <person name="Zhou Y.K."/>
            <person name="Han B.P."/>
            <person name="Song L.R."/>
            <person name="Shu W.S."/>
        </authorList>
    </citation>
    <scope>NUCLEOTIDE SEQUENCE [LARGE SCALE GENOMIC DNA]</scope>
    <source>
        <strain evidence="5">FACHB-251</strain>
    </source>
</reference>
<feature type="compositionally biased region" description="Polar residues" evidence="2">
    <location>
        <begin position="483"/>
        <end position="498"/>
    </location>
</feature>
<feature type="compositionally biased region" description="Low complexity" evidence="2">
    <location>
        <begin position="632"/>
        <end position="641"/>
    </location>
</feature>
<dbReference type="Pfam" id="PF01551">
    <property type="entry name" value="Peptidase_M23"/>
    <property type="match status" value="1"/>
</dbReference>
<feature type="region of interest" description="Disordered" evidence="2">
    <location>
        <begin position="483"/>
        <end position="505"/>
    </location>
</feature>
<dbReference type="Gene3D" id="3.10.350.10">
    <property type="entry name" value="LysM domain"/>
    <property type="match status" value="1"/>
</dbReference>
<dbReference type="GO" id="GO:0004222">
    <property type="term" value="F:metalloendopeptidase activity"/>
    <property type="evidence" value="ECO:0007669"/>
    <property type="project" value="TreeGrafter"/>
</dbReference>